<dbReference type="InterPro" id="IPR035906">
    <property type="entry name" value="MetI-like_sf"/>
</dbReference>
<dbReference type="GO" id="GO:0010438">
    <property type="term" value="P:cellular response to sulfur starvation"/>
    <property type="evidence" value="ECO:0007669"/>
    <property type="project" value="TreeGrafter"/>
</dbReference>
<evidence type="ECO:0000256" key="7">
    <source>
        <dbReference type="RuleBase" id="RU363032"/>
    </source>
</evidence>
<evidence type="ECO:0000313" key="10">
    <source>
        <dbReference type="Proteomes" id="UP000216300"/>
    </source>
</evidence>
<accession>A0A255ENB9</accession>
<organism evidence="9 10">
    <name type="scientific">Parenemella sanctibonifatiensis</name>
    <dbReference type="NCBI Taxonomy" id="2016505"/>
    <lineage>
        <taxon>Bacteria</taxon>
        <taxon>Bacillati</taxon>
        <taxon>Actinomycetota</taxon>
        <taxon>Actinomycetes</taxon>
        <taxon>Propionibacteriales</taxon>
        <taxon>Propionibacteriaceae</taxon>
        <taxon>Parenemella</taxon>
    </lineage>
</organism>
<keyword evidence="3" id="KW-1003">Cell membrane</keyword>
<dbReference type="SUPFAM" id="SSF161098">
    <property type="entry name" value="MetI-like"/>
    <property type="match status" value="1"/>
</dbReference>
<comment type="similarity">
    <text evidence="7">Belongs to the binding-protein-dependent transport system permease family.</text>
</comment>
<dbReference type="Proteomes" id="UP000216300">
    <property type="component" value="Unassembled WGS sequence"/>
</dbReference>
<evidence type="ECO:0000256" key="2">
    <source>
        <dbReference type="ARBA" id="ARBA00022448"/>
    </source>
</evidence>
<protein>
    <submittedName>
        <fullName evidence="9">ABC transporter permease</fullName>
    </submittedName>
</protein>
<evidence type="ECO:0000256" key="6">
    <source>
        <dbReference type="ARBA" id="ARBA00023136"/>
    </source>
</evidence>
<evidence type="ECO:0000256" key="3">
    <source>
        <dbReference type="ARBA" id="ARBA00022475"/>
    </source>
</evidence>
<dbReference type="Pfam" id="PF00528">
    <property type="entry name" value="BPD_transp_1"/>
    <property type="match status" value="1"/>
</dbReference>
<reference evidence="9 10" key="1">
    <citation type="submission" date="2017-07" db="EMBL/GenBank/DDBJ databases">
        <title>Draft whole genome sequences of clinical Proprionibacteriaceae strains.</title>
        <authorList>
            <person name="Bernier A.-M."/>
            <person name="Bernard K."/>
            <person name="Domingo M.-C."/>
        </authorList>
    </citation>
    <scope>NUCLEOTIDE SEQUENCE [LARGE SCALE GENOMIC DNA]</scope>
    <source>
        <strain evidence="9 10">NML 150081</strain>
    </source>
</reference>
<feature type="transmembrane region" description="Helical" evidence="7">
    <location>
        <begin position="220"/>
        <end position="242"/>
    </location>
</feature>
<feature type="domain" description="ABC transmembrane type-1" evidence="8">
    <location>
        <begin position="59"/>
        <end position="243"/>
    </location>
</feature>
<feature type="transmembrane region" description="Helical" evidence="7">
    <location>
        <begin position="100"/>
        <end position="119"/>
    </location>
</feature>
<name>A0A255ENB9_9ACTN</name>
<evidence type="ECO:0000256" key="4">
    <source>
        <dbReference type="ARBA" id="ARBA00022692"/>
    </source>
</evidence>
<keyword evidence="6 7" id="KW-0472">Membrane</keyword>
<dbReference type="AlphaFoldDB" id="A0A255ENB9"/>
<dbReference type="PROSITE" id="PS50928">
    <property type="entry name" value="ABC_TM1"/>
    <property type="match status" value="1"/>
</dbReference>
<dbReference type="InterPro" id="IPR000515">
    <property type="entry name" value="MetI-like"/>
</dbReference>
<keyword evidence="4 7" id="KW-0812">Transmembrane</keyword>
<feature type="transmembrane region" description="Helical" evidence="7">
    <location>
        <begin position="63"/>
        <end position="88"/>
    </location>
</feature>
<dbReference type="GO" id="GO:0005886">
    <property type="term" value="C:plasma membrane"/>
    <property type="evidence" value="ECO:0007669"/>
    <property type="project" value="UniProtKB-SubCell"/>
</dbReference>
<dbReference type="PANTHER" id="PTHR30151">
    <property type="entry name" value="ALKANE SULFONATE ABC TRANSPORTER-RELATED, MEMBRANE SUBUNIT"/>
    <property type="match status" value="1"/>
</dbReference>
<comment type="subcellular location">
    <subcellularLocation>
        <location evidence="1 7">Cell membrane</location>
        <topology evidence="1 7">Multi-pass membrane protein</topology>
    </subcellularLocation>
</comment>
<dbReference type="Gene3D" id="1.10.3720.10">
    <property type="entry name" value="MetI-like"/>
    <property type="match status" value="1"/>
</dbReference>
<sequence length="257" mass="26973">MNRRLLRVLLPTATILLVVAGVEVATRLGAINARHAPPPSEVLATLVSELGSGDIWAATGNTLIGWAMALLVAVLLGTVVGVILGSSVRISAFFRPAVEFLRPIPSIAMIPLAVALIGTQRPTELFLAGYAAFWQMLIATLAAVGSLDPVGRQTAVAYNMPRLAQLRHVVLPSLLPGLATGVRISSATALIIVITTEILIGTPGLGADLSAARAVGNLHLMYAHVLVIGLLGLALTSGISAVEDRLLFWHESRRGKR</sequence>
<dbReference type="GO" id="GO:0055085">
    <property type="term" value="P:transmembrane transport"/>
    <property type="evidence" value="ECO:0007669"/>
    <property type="project" value="InterPro"/>
</dbReference>
<keyword evidence="2 7" id="KW-0813">Transport</keyword>
<feature type="transmembrane region" description="Helical" evidence="7">
    <location>
        <begin position="125"/>
        <end position="148"/>
    </location>
</feature>
<dbReference type="RefSeq" id="WP_094453553.1">
    <property type="nucleotide sequence ID" value="NZ_NMVJ01000006.1"/>
</dbReference>
<evidence type="ECO:0000259" key="8">
    <source>
        <dbReference type="PROSITE" id="PS50928"/>
    </source>
</evidence>
<evidence type="ECO:0000256" key="5">
    <source>
        <dbReference type="ARBA" id="ARBA00022989"/>
    </source>
</evidence>
<feature type="transmembrane region" description="Helical" evidence="7">
    <location>
        <begin position="169"/>
        <end position="200"/>
    </location>
</feature>
<evidence type="ECO:0000256" key="1">
    <source>
        <dbReference type="ARBA" id="ARBA00004651"/>
    </source>
</evidence>
<dbReference type="PANTHER" id="PTHR30151:SF25">
    <property type="entry name" value="TAURINE TRANSPORT SYSTEM PERMEASE PROTEIN TAUC"/>
    <property type="match status" value="1"/>
</dbReference>
<comment type="caution">
    <text evidence="9">The sequence shown here is derived from an EMBL/GenBank/DDBJ whole genome shotgun (WGS) entry which is preliminary data.</text>
</comment>
<evidence type="ECO:0000313" key="9">
    <source>
        <dbReference type="EMBL" id="OYN91105.1"/>
    </source>
</evidence>
<dbReference type="EMBL" id="NMVJ01000006">
    <property type="protein sequence ID" value="OYN91105.1"/>
    <property type="molecule type" value="Genomic_DNA"/>
</dbReference>
<gene>
    <name evidence="9" type="ORF">CGZ91_06500</name>
</gene>
<dbReference type="CDD" id="cd06261">
    <property type="entry name" value="TM_PBP2"/>
    <property type="match status" value="1"/>
</dbReference>
<proteinExistence type="inferred from homology"/>
<keyword evidence="10" id="KW-1185">Reference proteome</keyword>
<keyword evidence="5 7" id="KW-1133">Transmembrane helix</keyword>
<dbReference type="OrthoDB" id="5458199at2"/>